<dbReference type="AlphaFoldDB" id="A0A9N7VR51"/>
<evidence type="ECO:0000313" key="2">
    <source>
        <dbReference type="Proteomes" id="UP001153269"/>
    </source>
</evidence>
<reference evidence="1" key="1">
    <citation type="submission" date="2020-03" db="EMBL/GenBank/DDBJ databases">
        <authorList>
            <person name="Weist P."/>
        </authorList>
    </citation>
    <scope>NUCLEOTIDE SEQUENCE</scope>
</reference>
<keyword evidence="2" id="KW-1185">Reference proteome</keyword>
<gene>
    <name evidence="1" type="ORF">PLEPLA_LOCUS41941</name>
</gene>
<proteinExistence type="predicted"/>
<accession>A0A9N7VR51</accession>
<dbReference type="Proteomes" id="UP001153269">
    <property type="component" value="Unassembled WGS sequence"/>
</dbReference>
<evidence type="ECO:0000313" key="1">
    <source>
        <dbReference type="EMBL" id="CAB1454179.1"/>
    </source>
</evidence>
<dbReference type="EMBL" id="CADEAL010004201">
    <property type="protein sequence ID" value="CAB1454179.1"/>
    <property type="molecule type" value="Genomic_DNA"/>
</dbReference>
<sequence>MTVSEKREHIFSLELHPSLPIRSHCLSAGALFISSVAKQLKAEGSVTDINARYAPKNPLLAQGPSCNGLHVFRTADSQTLQFACTILLISIINSSLCSSVLDGTHPAFTSLWKTPGERPRV</sequence>
<comment type="caution">
    <text evidence="1">The sequence shown here is derived from an EMBL/GenBank/DDBJ whole genome shotgun (WGS) entry which is preliminary data.</text>
</comment>
<protein>
    <submittedName>
        <fullName evidence="1">Uncharacterized protein</fullName>
    </submittedName>
</protein>
<name>A0A9N7VR51_PLEPL</name>
<organism evidence="1 2">
    <name type="scientific">Pleuronectes platessa</name>
    <name type="common">European plaice</name>
    <dbReference type="NCBI Taxonomy" id="8262"/>
    <lineage>
        <taxon>Eukaryota</taxon>
        <taxon>Metazoa</taxon>
        <taxon>Chordata</taxon>
        <taxon>Craniata</taxon>
        <taxon>Vertebrata</taxon>
        <taxon>Euteleostomi</taxon>
        <taxon>Actinopterygii</taxon>
        <taxon>Neopterygii</taxon>
        <taxon>Teleostei</taxon>
        <taxon>Neoteleostei</taxon>
        <taxon>Acanthomorphata</taxon>
        <taxon>Carangaria</taxon>
        <taxon>Pleuronectiformes</taxon>
        <taxon>Pleuronectoidei</taxon>
        <taxon>Pleuronectidae</taxon>
        <taxon>Pleuronectes</taxon>
    </lineage>
</organism>